<keyword evidence="4 6" id="KW-1133">Transmembrane helix</keyword>
<evidence type="ECO:0000256" key="5">
    <source>
        <dbReference type="ARBA" id="ARBA00023136"/>
    </source>
</evidence>
<dbReference type="Pfam" id="PF02077">
    <property type="entry name" value="SURF4"/>
    <property type="match status" value="1"/>
</dbReference>
<evidence type="ECO:0008006" key="8">
    <source>
        <dbReference type="Google" id="ProtNLM"/>
    </source>
</evidence>
<name>A0A7S0BTP8_9RHOD</name>
<gene>
    <name evidence="7" type="ORF">RMAR0315_LOCUS13312</name>
</gene>
<keyword evidence="5 6" id="KW-0472">Membrane</keyword>
<evidence type="ECO:0000256" key="6">
    <source>
        <dbReference type="SAM" id="Phobius"/>
    </source>
</evidence>
<feature type="transmembrane region" description="Helical" evidence="6">
    <location>
        <begin position="102"/>
        <end position="121"/>
    </location>
</feature>
<proteinExistence type="inferred from homology"/>
<dbReference type="AlphaFoldDB" id="A0A7S0BTP8"/>
<evidence type="ECO:0000256" key="3">
    <source>
        <dbReference type="ARBA" id="ARBA00022692"/>
    </source>
</evidence>
<dbReference type="EMBL" id="HBEK01024303">
    <property type="protein sequence ID" value="CAD8403303.1"/>
    <property type="molecule type" value="Transcribed_RNA"/>
</dbReference>
<dbReference type="InterPro" id="IPR002995">
    <property type="entry name" value="Surf4"/>
</dbReference>
<organism evidence="7">
    <name type="scientific">Rhodosorus marinus</name>
    <dbReference type="NCBI Taxonomy" id="101924"/>
    <lineage>
        <taxon>Eukaryota</taxon>
        <taxon>Rhodophyta</taxon>
        <taxon>Stylonematophyceae</taxon>
        <taxon>Stylonematales</taxon>
        <taxon>Stylonemataceae</taxon>
        <taxon>Rhodosorus</taxon>
    </lineage>
</organism>
<reference evidence="7" key="1">
    <citation type="submission" date="2021-01" db="EMBL/GenBank/DDBJ databases">
        <authorList>
            <person name="Corre E."/>
            <person name="Pelletier E."/>
            <person name="Niang G."/>
            <person name="Scheremetjew M."/>
            <person name="Finn R."/>
            <person name="Kale V."/>
            <person name="Holt S."/>
            <person name="Cochrane G."/>
            <person name="Meng A."/>
            <person name="Brown T."/>
            <person name="Cohen L."/>
        </authorList>
    </citation>
    <scope>NUCLEOTIDE SEQUENCE</scope>
    <source>
        <strain evidence="7">UTEX LB 2760</strain>
    </source>
</reference>
<keyword evidence="3 6" id="KW-0812">Transmembrane</keyword>
<accession>A0A7S0BTP8</accession>
<evidence type="ECO:0000256" key="2">
    <source>
        <dbReference type="ARBA" id="ARBA00006945"/>
    </source>
</evidence>
<comment type="subcellular location">
    <subcellularLocation>
        <location evidence="1">Membrane</location>
        <topology evidence="1">Multi-pass membrane protein</topology>
    </subcellularLocation>
</comment>
<dbReference type="GO" id="GO:0016020">
    <property type="term" value="C:membrane"/>
    <property type="evidence" value="ECO:0007669"/>
    <property type="project" value="UniProtKB-SubCell"/>
</dbReference>
<evidence type="ECO:0000256" key="1">
    <source>
        <dbReference type="ARBA" id="ARBA00004141"/>
    </source>
</evidence>
<feature type="transmembrane region" description="Helical" evidence="6">
    <location>
        <begin position="74"/>
        <end position="95"/>
    </location>
</feature>
<feature type="transmembrane region" description="Helical" evidence="6">
    <location>
        <begin position="127"/>
        <end position="148"/>
    </location>
</feature>
<comment type="similarity">
    <text evidence="2">Belongs to the SURF4 family.</text>
</comment>
<protein>
    <recommendedName>
        <fullName evidence="8">DoxX family protein</fullName>
    </recommendedName>
</protein>
<evidence type="ECO:0000256" key="4">
    <source>
        <dbReference type="ARBA" id="ARBA00022989"/>
    </source>
</evidence>
<evidence type="ECO:0000313" key="7">
    <source>
        <dbReference type="EMBL" id="CAD8403303.1"/>
    </source>
</evidence>
<feature type="transmembrane region" description="Helical" evidence="6">
    <location>
        <begin position="30"/>
        <end position="48"/>
    </location>
</feature>
<sequence length="168" mass="18773">MDFQGGRESDDRAADFVKSATVRLTKIKKVVSPYFPIMARFLLVLTFFEDGMRVLLEFASQVYFLNSHYGMPNWLAGFILIVTVLLSLIGAGLVMTKKYEVYGSYVLLGFLLYQQIMYGHISPVNSGGVGFLFRNLSLAGAFFLLIALKRLGEGKPSTCKNVGLLRHE</sequence>